<feature type="domain" description="14-3-3" evidence="2">
    <location>
        <begin position="11"/>
        <end position="200"/>
    </location>
</feature>
<dbReference type="AlphaFoldDB" id="A0A1D6QK04"/>
<sequence>MAAAAAAAGTREEMVYMAKLAEQAERYEEMVEFMEKVAAAAELTVEERNLLSVAYKNVIGARRASWRIVSSIEHKEETRGAAGHAAAARGYRARVEAELSGICAGILRLLDERLVPAAAAVDARVFYLKMKGDYHRYLAEFKTGAERKDAADSTLAAYQAAQDIAVKELPPTHPIRRMVAMKCGMQTSLTRSSSSQTSPSIMPCHAMLVQGPFSCVLSFNRRPFVLLLYCYCGTLLLLLLVYPIGNNQMWYG</sequence>
<evidence type="ECO:0000256" key="1">
    <source>
        <dbReference type="ARBA" id="ARBA00006141"/>
    </source>
</evidence>
<dbReference type="InterPro" id="IPR023409">
    <property type="entry name" value="14-3-3_CS"/>
</dbReference>
<gene>
    <name evidence="3" type="ORF">ZEAMMB73_Zm00001d052796</name>
</gene>
<organism evidence="3">
    <name type="scientific">Zea mays</name>
    <name type="common">Maize</name>
    <dbReference type="NCBI Taxonomy" id="4577"/>
    <lineage>
        <taxon>Eukaryota</taxon>
        <taxon>Viridiplantae</taxon>
        <taxon>Streptophyta</taxon>
        <taxon>Embryophyta</taxon>
        <taxon>Tracheophyta</taxon>
        <taxon>Spermatophyta</taxon>
        <taxon>Magnoliopsida</taxon>
        <taxon>Liliopsida</taxon>
        <taxon>Poales</taxon>
        <taxon>Poaceae</taxon>
        <taxon>PACMAD clade</taxon>
        <taxon>Panicoideae</taxon>
        <taxon>Andropogonodae</taxon>
        <taxon>Andropogoneae</taxon>
        <taxon>Tripsacinae</taxon>
        <taxon>Zea</taxon>
    </lineage>
</organism>
<dbReference type="InterPro" id="IPR036815">
    <property type="entry name" value="14-3-3_dom_sf"/>
</dbReference>
<evidence type="ECO:0000259" key="2">
    <source>
        <dbReference type="SMART" id="SM00101"/>
    </source>
</evidence>
<dbReference type="ExpressionAtlas" id="A0A1D6QK04">
    <property type="expression patterns" value="baseline and differential"/>
</dbReference>
<dbReference type="InterPro" id="IPR000308">
    <property type="entry name" value="14-3-3"/>
</dbReference>
<dbReference type="Gene3D" id="1.20.190.20">
    <property type="entry name" value="14-3-3 domain"/>
    <property type="match status" value="1"/>
</dbReference>
<dbReference type="SMART" id="SM00101">
    <property type="entry name" value="14_3_3"/>
    <property type="match status" value="1"/>
</dbReference>
<dbReference type="PROSITE" id="PS00796">
    <property type="entry name" value="1433_1"/>
    <property type="match status" value="1"/>
</dbReference>
<accession>A0A1D6QK04</accession>
<dbReference type="InterPro" id="IPR023410">
    <property type="entry name" value="14-3-3_domain"/>
</dbReference>
<name>A0A1D6QK04_MAIZE</name>
<protein>
    <submittedName>
        <fullName evidence="3">14-3-3-like protein A</fullName>
    </submittedName>
</protein>
<dbReference type="PRINTS" id="PR00305">
    <property type="entry name" value="1433ZETA"/>
</dbReference>
<dbReference type="EMBL" id="CM000780">
    <property type="protein sequence ID" value="AQK58073.1"/>
    <property type="molecule type" value="Genomic_DNA"/>
</dbReference>
<comment type="similarity">
    <text evidence="1">Belongs to the 14-3-3 family.</text>
</comment>
<dbReference type="SUPFAM" id="SSF48445">
    <property type="entry name" value="14-3-3 protein"/>
    <property type="match status" value="1"/>
</dbReference>
<proteinExistence type="inferred from homology"/>
<dbReference type="PANTHER" id="PTHR18860">
    <property type="entry name" value="14-3-3 PROTEIN"/>
    <property type="match status" value="1"/>
</dbReference>
<reference evidence="3" key="1">
    <citation type="submission" date="2015-12" db="EMBL/GenBank/DDBJ databases">
        <title>Update maize B73 reference genome by single molecule sequencing technologies.</title>
        <authorList>
            <consortium name="Maize Genome Sequencing Project"/>
            <person name="Ware D."/>
        </authorList>
    </citation>
    <scope>NUCLEOTIDE SEQUENCE</scope>
    <source>
        <tissue evidence="3">Seedling</tissue>
    </source>
</reference>
<dbReference type="Pfam" id="PF00244">
    <property type="entry name" value="14-3-3"/>
    <property type="match status" value="1"/>
</dbReference>
<evidence type="ECO:0000313" key="3">
    <source>
        <dbReference type="EMBL" id="AQK58073.1"/>
    </source>
</evidence>